<dbReference type="InterPro" id="IPR002710">
    <property type="entry name" value="Dilute_dom"/>
</dbReference>
<dbReference type="Pfam" id="PF00788">
    <property type="entry name" value="RA"/>
    <property type="match status" value="2"/>
</dbReference>
<feature type="domain" description="Ras-associating" evidence="4">
    <location>
        <begin position="46"/>
        <end position="140"/>
    </location>
</feature>
<evidence type="ECO:0008006" key="8">
    <source>
        <dbReference type="Google" id="ProtNLM"/>
    </source>
</evidence>
<feature type="compositionally biased region" description="Acidic residues" evidence="2">
    <location>
        <begin position="1846"/>
        <end position="1856"/>
    </location>
</feature>
<reference evidence="6" key="1">
    <citation type="submission" date="2021-01" db="UniProtKB">
        <authorList>
            <consortium name="EnsemblMetazoa"/>
        </authorList>
    </citation>
    <scope>IDENTIFICATION</scope>
</reference>
<feature type="domain" description="Dilute" evidence="5">
    <location>
        <begin position="689"/>
        <end position="987"/>
    </location>
</feature>
<dbReference type="Gene3D" id="3.10.20.90">
    <property type="entry name" value="Phosphatidylinositol 3-kinase Catalytic Subunit, Chain A, domain 1"/>
    <property type="match status" value="2"/>
</dbReference>
<feature type="compositionally biased region" description="Basic and acidic residues" evidence="2">
    <location>
        <begin position="1706"/>
        <end position="1719"/>
    </location>
</feature>
<evidence type="ECO:0000259" key="5">
    <source>
        <dbReference type="PROSITE" id="PS51126"/>
    </source>
</evidence>
<evidence type="ECO:0000259" key="4">
    <source>
        <dbReference type="PROSITE" id="PS50200"/>
    </source>
</evidence>
<dbReference type="InterPro" id="IPR008984">
    <property type="entry name" value="SMAD_FHA_dom_sf"/>
</dbReference>
<feature type="compositionally biased region" description="Polar residues" evidence="2">
    <location>
        <begin position="1658"/>
        <end position="1668"/>
    </location>
</feature>
<dbReference type="PROSITE" id="PS50200">
    <property type="entry name" value="RA"/>
    <property type="match status" value="2"/>
</dbReference>
<keyword evidence="1" id="KW-0130">Cell adhesion</keyword>
<dbReference type="InterPro" id="IPR000159">
    <property type="entry name" value="RA_dom"/>
</dbReference>
<feature type="region of interest" description="Disordered" evidence="2">
    <location>
        <begin position="1706"/>
        <end position="2050"/>
    </location>
</feature>
<dbReference type="Proteomes" id="UP000594262">
    <property type="component" value="Unplaced"/>
</dbReference>
<dbReference type="InterPro" id="IPR036034">
    <property type="entry name" value="PDZ_sf"/>
</dbReference>
<dbReference type="Gene3D" id="2.60.200.20">
    <property type="match status" value="1"/>
</dbReference>
<feature type="region of interest" description="Disordered" evidence="2">
    <location>
        <begin position="328"/>
        <end position="381"/>
    </location>
</feature>
<dbReference type="PROSITE" id="PS51126">
    <property type="entry name" value="DILUTE"/>
    <property type="match status" value="1"/>
</dbReference>
<keyword evidence="7" id="KW-1185">Reference proteome</keyword>
<evidence type="ECO:0000256" key="1">
    <source>
        <dbReference type="ARBA" id="ARBA00022889"/>
    </source>
</evidence>
<dbReference type="GeneID" id="136801292"/>
<evidence type="ECO:0000313" key="6">
    <source>
        <dbReference type="EnsemblMetazoa" id="CLYHEMP019160.1"/>
    </source>
</evidence>
<dbReference type="InterPro" id="IPR029071">
    <property type="entry name" value="Ubiquitin-like_domsf"/>
</dbReference>
<dbReference type="GO" id="GO:0005911">
    <property type="term" value="C:cell-cell junction"/>
    <property type="evidence" value="ECO:0007669"/>
    <property type="project" value="InterPro"/>
</dbReference>
<feature type="compositionally biased region" description="Basic and acidic residues" evidence="2">
    <location>
        <begin position="1322"/>
        <end position="1334"/>
    </location>
</feature>
<dbReference type="GO" id="GO:0007165">
    <property type="term" value="P:signal transduction"/>
    <property type="evidence" value="ECO:0007669"/>
    <property type="project" value="InterPro"/>
</dbReference>
<dbReference type="OrthoDB" id="6260541at2759"/>
<protein>
    <recommendedName>
        <fullName evidence="8">Afadin</fullName>
    </recommendedName>
</protein>
<dbReference type="CDD" id="cd22711">
    <property type="entry name" value="FHA_AFDN"/>
    <property type="match status" value="1"/>
</dbReference>
<feature type="compositionally biased region" description="Basic and acidic residues" evidence="2">
    <location>
        <begin position="174"/>
        <end position="183"/>
    </location>
</feature>
<dbReference type="CDD" id="cd01782">
    <property type="entry name" value="RA1_Afadin"/>
    <property type="match status" value="1"/>
</dbReference>
<proteinExistence type="predicted"/>
<feature type="region of interest" description="Disordered" evidence="2">
    <location>
        <begin position="159"/>
        <end position="183"/>
    </location>
</feature>
<dbReference type="PANTHER" id="PTHR10398:SF2">
    <property type="entry name" value="AFADIN"/>
    <property type="match status" value="1"/>
</dbReference>
<dbReference type="SUPFAM" id="SSF49879">
    <property type="entry name" value="SMAD/FHA domain"/>
    <property type="match status" value="1"/>
</dbReference>
<dbReference type="EnsemblMetazoa" id="CLYHEMT019160.1">
    <property type="protein sequence ID" value="CLYHEMP019160.1"/>
    <property type="gene ID" value="CLYHEMG019160"/>
</dbReference>
<dbReference type="SMART" id="SM01132">
    <property type="entry name" value="DIL"/>
    <property type="match status" value="1"/>
</dbReference>
<dbReference type="PANTHER" id="PTHR10398">
    <property type="entry name" value="AFADIN"/>
    <property type="match status" value="1"/>
</dbReference>
<feature type="compositionally biased region" description="Basic and acidic residues" evidence="2">
    <location>
        <begin position="1895"/>
        <end position="1908"/>
    </location>
</feature>
<feature type="compositionally biased region" description="Pro residues" evidence="2">
    <location>
        <begin position="1859"/>
        <end position="1869"/>
    </location>
</feature>
<feature type="compositionally biased region" description="Pro residues" evidence="2">
    <location>
        <begin position="1764"/>
        <end position="1776"/>
    </location>
</feature>
<sequence>MESKMDTKLIQDLTTNKKFLLNFVKEWNESRLDMFALSQPNEKMQFSGVMRFFFQDSGQKATTKCIRVTSDQSVADIMPTLIDKFCPDLKMLSMPNYELYEIHGTGDVRKLNPKQRPLLVQLHWHNDDREGRFVLKNAEVKIQPVKFFEINQDEGQLKRRLSRREKKDLKKKRKEELARQNKKNQDKLLADKVYRELPESSLTRTISNPEAVMRRRRQQKLEKRMKEFQNKGGPQTGGILKIFAESLKPEIPYKTILASVKDNADVITKAALEKFLLPDENPIYFCIVMAIIAPGEANNPGNVKERIIRSSDCPLAIQNSWPRSKGVITFHLRRKDDAPENTSKIPKDDKKAKGRNQSSSQPPSQQPKPPPATRGPPPPLEQKLDYDIMPYFLELTPEGKEISYKPKLYYIRAHETVIGSSRNPSPGVQYLQLFSPKILASHCSIVNEDGCVSIIPHGPDADVRVSGKRIFDTTILSNGNVVQFGGLHTFRFCNPLDPAHSEKSSIASEHGIPPYRPPTSPGMGSPPMSPISPELKEKILNEQIGAGVDDDLDADVAETTFGVDGGIETEKIPRHIYSARSAENLLDEETVVLRQNFRNSFKKHRQSAPNLLDRNLNEENLLPATLTFLENGKDAFFATVISEVNGAAVNFKLAPTYTLYLVARHVYSPAYRPGLNPVDRSKVITSTTKRIATSVQQTIQENDCLAGGLAFWMANASELLHFYRQDMDLGPLTQSAQAILAQSIQESFALLVNAMEDELALALPAFLDPSEEVDIHEHDIDAILNDDVLERAESVELLNWNSDTDDRAFRMGPNGRPLSGEQWIRPAARIHQNGAPEMADVLYILSSAMSLLRRCRVNAALTIQLFSQLFHYINMWIFNRIVLEPDLRLCSRSWGHKLRLRLSFVEAWAERQGLELAADCHLARIVQAAYLLESSKDSHDDIVDISQQCFKLNSLQLRCLLQNYQQESGESRIPQDLVETIVAVAESTADELTISDGREVKLEEDVQLQLPFLLPEEGYSSDIIRGVPPGLQEFLEPLCDTGLCELSLNPSSMGLWTVYQEPYDIDENDDPNRDSQLVEELPIQRVTIDKGKSGLGLSICAAKGVHSDFPGIYIKAVIKGGLADQDGRLEGGDQILSVNESSLIDVTQTQAAKIMGKSGPVITLEIMKGAAFYHGLAKLVEDQPKSIGGHARESSVDSGKATKMQRSSSRDLVDQQPPPPEPLPKREEYHSRGNSYDAASSHAPPPLQPKPHQRGASYDSRDMYYRDDEIDMHAPPPLQPKPNQENGSYYNHDDPYQQESNLSSHHRYQETDLDQPEPNDPYEQRDDRHSRDNSYDSSSQKRAPPPTQPKPKKEAVPPPEPEPVREPEPQHNESDYDSDGNLMTVEEKSRRFRQLQRQREYEERLAKWEEERKRKEEEEEALKRQKEEEDAERQYEEEVNRRRVEEEARLEEERVREDERKKREAERRREEERKQREEEEQRRADERRKAEERRREEEREREEQRRLAEERRAAEERAAAERRRVDERRREEEDLRRKEEERRRKEEEAEREAEEQRRKMEAYRAEEKRKREQEEEDKRRKEKLRLVEERKRKEAEEADERVRRREQVQRENEDRRRREYEESMARRQQEQDRARRAEEEKRREEEERKRQREYENRVSVNNSYNNAHAQEELDDDIAGINDAIREAERIAAEMDLFMMEEEMKIEEGAKQKREKEKSQWEYQAKPAVQTKPAPSRTNNYGKPSEAPAKKPQPHYQPLSNTTSKPPPNTTSKPPPNTTYKPPTSITYKPYQKVDLVINTQPMKRSSSRENLLETNLDDIDTSSFLPPPPQDLLDEQDFHLVGNEETNIDSTDDEAELPPSKPAPIPSKPALPSSKSQVTSNVPVMPRYNAKSQFQRHEQERTHHDQHSRGFARAPPPAVRPKSFKPPSSTPATNAVKGEFKSRSENDYDRRRQTLDKDFDASGNHRSSARKNSSEEEDAPPRPPPPKSVTPSPRHSKSPQFTYANGHQDFPRSYSFGKRNDAPINNGTEGAGAETVDFKTKMRMFNKYNQ</sequence>
<feature type="compositionally biased region" description="Basic and acidic residues" evidence="2">
    <location>
        <begin position="1362"/>
        <end position="1374"/>
    </location>
</feature>
<dbReference type="SMART" id="SM00228">
    <property type="entry name" value="PDZ"/>
    <property type="match status" value="1"/>
</dbReference>
<evidence type="ECO:0000313" key="7">
    <source>
        <dbReference type="Proteomes" id="UP000594262"/>
    </source>
</evidence>
<dbReference type="PROSITE" id="PS50106">
    <property type="entry name" value="PDZ"/>
    <property type="match status" value="1"/>
</dbReference>
<feature type="domain" description="Ras-associating" evidence="4">
    <location>
        <begin position="236"/>
        <end position="337"/>
    </location>
</feature>
<accession>A0A7M5X955</accession>
<dbReference type="InterPro" id="IPR000253">
    <property type="entry name" value="FHA_dom"/>
</dbReference>
<dbReference type="SUPFAM" id="SSF54236">
    <property type="entry name" value="Ubiquitin-like"/>
    <property type="match status" value="2"/>
</dbReference>
<evidence type="ECO:0000259" key="3">
    <source>
        <dbReference type="PROSITE" id="PS50106"/>
    </source>
</evidence>
<feature type="region of interest" description="Disordered" evidence="2">
    <location>
        <begin position="1184"/>
        <end position="1258"/>
    </location>
</feature>
<dbReference type="RefSeq" id="XP_066914026.1">
    <property type="nucleotide sequence ID" value="XM_067057925.1"/>
</dbReference>
<dbReference type="SUPFAM" id="SSF50156">
    <property type="entry name" value="PDZ domain-like"/>
    <property type="match status" value="1"/>
</dbReference>
<name>A0A7M5X955_9CNID</name>
<dbReference type="GO" id="GO:0007155">
    <property type="term" value="P:cell adhesion"/>
    <property type="evidence" value="ECO:0007669"/>
    <property type="project" value="UniProtKB-KW"/>
</dbReference>
<feature type="compositionally biased region" description="Basic and acidic residues" evidence="2">
    <location>
        <begin position="1938"/>
        <end position="1960"/>
    </location>
</feature>
<dbReference type="Pfam" id="PF00595">
    <property type="entry name" value="PDZ"/>
    <property type="match status" value="1"/>
</dbReference>
<evidence type="ECO:0000256" key="2">
    <source>
        <dbReference type="SAM" id="MobiDB-lite"/>
    </source>
</evidence>
<dbReference type="InterPro" id="IPR028842">
    <property type="entry name" value="Afadin"/>
</dbReference>
<dbReference type="Pfam" id="PF00498">
    <property type="entry name" value="FHA"/>
    <property type="match status" value="1"/>
</dbReference>
<feature type="region of interest" description="Disordered" evidence="2">
    <location>
        <begin position="1270"/>
        <end position="1673"/>
    </location>
</feature>
<organism evidence="6 7">
    <name type="scientific">Clytia hemisphaerica</name>
    <dbReference type="NCBI Taxonomy" id="252671"/>
    <lineage>
        <taxon>Eukaryota</taxon>
        <taxon>Metazoa</taxon>
        <taxon>Cnidaria</taxon>
        <taxon>Hydrozoa</taxon>
        <taxon>Hydroidolina</taxon>
        <taxon>Leptothecata</taxon>
        <taxon>Obeliida</taxon>
        <taxon>Clytiidae</taxon>
        <taxon>Clytia</taxon>
    </lineage>
</organism>
<dbReference type="Pfam" id="PF01843">
    <property type="entry name" value="DIL"/>
    <property type="match status" value="1"/>
</dbReference>
<feature type="compositionally biased region" description="Basic residues" evidence="2">
    <location>
        <begin position="159"/>
        <end position="173"/>
    </location>
</feature>
<dbReference type="Gene3D" id="2.30.42.10">
    <property type="match status" value="1"/>
</dbReference>
<feature type="compositionally biased region" description="Basic and acidic residues" evidence="2">
    <location>
        <begin position="1184"/>
        <end position="1195"/>
    </location>
</feature>
<dbReference type="InterPro" id="IPR001478">
    <property type="entry name" value="PDZ"/>
</dbReference>
<feature type="domain" description="PDZ" evidence="3">
    <location>
        <begin position="1085"/>
        <end position="1170"/>
    </location>
</feature>
<dbReference type="SMART" id="SM00314">
    <property type="entry name" value="RA"/>
    <property type="match status" value="2"/>
</dbReference>
<dbReference type="CDD" id="cd15471">
    <property type="entry name" value="Myo5p-like_CBD_afadin"/>
    <property type="match status" value="1"/>
</dbReference>
<dbReference type="InterPro" id="IPR037977">
    <property type="entry name" value="CBD_Afadin"/>
</dbReference>
<feature type="compositionally biased region" description="Pro residues" evidence="2">
    <location>
        <begin position="364"/>
        <end position="380"/>
    </location>
</feature>
<feature type="compositionally biased region" description="Basic and acidic residues" evidence="2">
    <location>
        <begin position="1397"/>
        <end position="1656"/>
    </location>
</feature>